<evidence type="ECO:0000256" key="1">
    <source>
        <dbReference type="ARBA" id="ARBA00022741"/>
    </source>
</evidence>
<feature type="compositionally biased region" description="Low complexity" evidence="4">
    <location>
        <begin position="471"/>
        <end position="483"/>
    </location>
</feature>
<name>A0A5C3QJK0_9AGAR</name>
<keyword evidence="1 3" id="KW-0547">Nucleotide-binding</keyword>
<feature type="binding site" evidence="3">
    <location>
        <position position="90"/>
    </location>
    <ligand>
        <name>ATP</name>
        <dbReference type="ChEBI" id="CHEBI:30616"/>
    </ligand>
</feature>
<keyword evidence="7" id="KW-1185">Reference proteome</keyword>
<evidence type="ECO:0000256" key="4">
    <source>
        <dbReference type="SAM" id="MobiDB-lite"/>
    </source>
</evidence>
<feature type="region of interest" description="Disordered" evidence="4">
    <location>
        <begin position="254"/>
        <end position="274"/>
    </location>
</feature>
<organism evidence="6 7">
    <name type="scientific">Pterulicium gracile</name>
    <dbReference type="NCBI Taxonomy" id="1884261"/>
    <lineage>
        <taxon>Eukaryota</taxon>
        <taxon>Fungi</taxon>
        <taxon>Dikarya</taxon>
        <taxon>Basidiomycota</taxon>
        <taxon>Agaricomycotina</taxon>
        <taxon>Agaricomycetes</taxon>
        <taxon>Agaricomycetidae</taxon>
        <taxon>Agaricales</taxon>
        <taxon>Pleurotineae</taxon>
        <taxon>Pterulaceae</taxon>
        <taxon>Pterulicium</taxon>
    </lineage>
</organism>
<reference evidence="6 7" key="1">
    <citation type="journal article" date="2019" name="Nat. Ecol. Evol.">
        <title>Megaphylogeny resolves global patterns of mushroom evolution.</title>
        <authorList>
            <person name="Varga T."/>
            <person name="Krizsan K."/>
            <person name="Foldi C."/>
            <person name="Dima B."/>
            <person name="Sanchez-Garcia M."/>
            <person name="Sanchez-Ramirez S."/>
            <person name="Szollosi G.J."/>
            <person name="Szarkandi J.G."/>
            <person name="Papp V."/>
            <person name="Albert L."/>
            <person name="Andreopoulos W."/>
            <person name="Angelini C."/>
            <person name="Antonin V."/>
            <person name="Barry K.W."/>
            <person name="Bougher N.L."/>
            <person name="Buchanan P."/>
            <person name="Buyck B."/>
            <person name="Bense V."/>
            <person name="Catcheside P."/>
            <person name="Chovatia M."/>
            <person name="Cooper J."/>
            <person name="Damon W."/>
            <person name="Desjardin D."/>
            <person name="Finy P."/>
            <person name="Geml J."/>
            <person name="Haridas S."/>
            <person name="Hughes K."/>
            <person name="Justo A."/>
            <person name="Karasinski D."/>
            <person name="Kautmanova I."/>
            <person name="Kiss B."/>
            <person name="Kocsube S."/>
            <person name="Kotiranta H."/>
            <person name="LaButti K.M."/>
            <person name="Lechner B.E."/>
            <person name="Liimatainen K."/>
            <person name="Lipzen A."/>
            <person name="Lukacs Z."/>
            <person name="Mihaltcheva S."/>
            <person name="Morgado L.N."/>
            <person name="Niskanen T."/>
            <person name="Noordeloos M.E."/>
            <person name="Ohm R.A."/>
            <person name="Ortiz-Santana B."/>
            <person name="Ovrebo C."/>
            <person name="Racz N."/>
            <person name="Riley R."/>
            <person name="Savchenko A."/>
            <person name="Shiryaev A."/>
            <person name="Soop K."/>
            <person name="Spirin V."/>
            <person name="Szebenyi C."/>
            <person name="Tomsovsky M."/>
            <person name="Tulloss R.E."/>
            <person name="Uehling J."/>
            <person name="Grigoriev I.V."/>
            <person name="Vagvolgyi C."/>
            <person name="Papp T."/>
            <person name="Martin F.M."/>
            <person name="Miettinen O."/>
            <person name="Hibbett D.S."/>
            <person name="Nagy L.G."/>
        </authorList>
    </citation>
    <scope>NUCLEOTIDE SEQUENCE [LARGE SCALE GENOMIC DNA]</scope>
    <source>
        <strain evidence="6 7">CBS 309.79</strain>
    </source>
</reference>
<dbReference type="GO" id="GO:0005737">
    <property type="term" value="C:cytoplasm"/>
    <property type="evidence" value="ECO:0007669"/>
    <property type="project" value="TreeGrafter"/>
</dbReference>
<feature type="compositionally biased region" description="Polar residues" evidence="4">
    <location>
        <begin position="264"/>
        <end position="274"/>
    </location>
</feature>
<dbReference type="InterPro" id="IPR017441">
    <property type="entry name" value="Protein_kinase_ATP_BS"/>
</dbReference>
<dbReference type="GO" id="GO:0035556">
    <property type="term" value="P:intracellular signal transduction"/>
    <property type="evidence" value="ECO:0007669"/>
    <property type="project" value="TreeGrafter"/>
</dbReference>
<feature type="region of interest" description="Disordered" evidence="4">
    <location>
        <begin position="396"/>
        <end position="621"/>
    </location>
</feature>
<protein>
    <submittedName>
        <fullName evidence="6">Kinase-like domain-containing protein</fullName>
    </submittedName>
</protein>
<keyword evidence="2 3" id="KW-0067">ATP-binding</keyword>
<dbReference type="GO" id="GO:0005524">
    <property type="term" value="F:ATP binding"/>
    <property type="evidence" value="ECO:0007669"/>
    <property type="project" value="UniProtKB-UniRule"/>
</dbReference>
<feature type="domain" description="Protein kinase" evidence="5">
    <location>
        <begin position="61"/>
        <end position="386"/>
    </location>
</feature>
<feature type="compositionally biased region" description="Basic and acidic residues" evidence="4">
    <location>
        <begin position="524"/>
        <end position="534"/>
    </location>
</feature>
<gene>
    <name evidence="6" type="ORF">BDV98DRAFT_592951</name>
</gene>
<dbReference type="PROSITE" id="PS50011">
    <property type="entry name" value="PROTEIN_KINASE_DOM"/>
    <property type="match status" value="1"/>
</dbReference>
<dbReference type="AlphaFoldDB" id="A0A5C3QJK0"/>
<feature type="compositionally biased region" description="Acidic residues" evidence="4">
    <location>
        <begin position="497"/>
        <end position="506"/>
    </location>
</feature>
<dbReference type="STRING" id="1884261.A0A5C3QJK0"/>
<dbReference type="SMART" id="SM00220">
    <property type="entry name" value="S_TKc"/>
    <property type="match status" value="1"/>
</dbReference>
<accession>A0A5C3QJK0</accession>
<sequence>MHSAQCPPFSGFDAESTRRSYSVSEGTFPSSPAASFLSAFACPSAIPEVEEDAEGSVISGYTLGRIVGHGAFSTIRLASSSSSNGVVAVKIVQHSNAQHAQSTTESTIWSDLCHEHLLPLFSFTTTHHATYHFTLYCPAGSLLDIMNRHAPSRIIPQDDAGTMFRQVVRGLRYLHEVAGYIHGDMKLDNVLVDEMGVCRITDFGLAKEILRSSQCESTEPSDEESELDDDVFHPTVPASTKMGTHHLSLMRKRGRGLAPRPHRSTTTVTDSPSTLATDFPAGSLAYAAPELLAPSHFQPNSQPRFADPAQDMWALGVMLFALFTGKLPFVDPFEPRLIMKILRGTYIIPAEQKSIGRGAERLLKGCLEKSVKDRWSVEMVDELSWGVGWGEAAWEPESEAGVKHDTEWEPAPTPMGMSTAVNSRASSVSRSRARDRHVHDPIPMTAESRSKSRSSRRRCSRDFDDEMMWTHSQAPSRSQSQSRSHSRHRTALCAPVPEDEDDDDEEPPLRRPFPSIHLGMAEINRGRRPDRKPVNDSPDLLFSALSISPTDSMPSTVGFAHSLSPSPSPSPTLASPSASLILSRPEVRDASPRRTSRHTRGRSREKAGVRFQDSDFDVVKT</sequence>
<dbReference type="Gene3D" id="1.10.510.10">
    <property type="entry name" value="Transferase(Phosphotransferase) domain 1"/>
    <property type="match status" value="2"/>
</dbReference>
<dbReference type="InterPro" id="IPR008271">
    <property type="entry name" value="Ser/Thr_kinase_AS"/>
</dbReference>
<evidence type="ECO:0000313" key="6">
    <source>
        <dbReference type="EMBL" id="TFL01717.1"/>
    </source>
</evidence>
<dbReference type="SUPFAM" id="SSF56112">
    <property type="entry name" value="Protein kinase-like (PK-like)"/>
    <property type="match status" value="1"/>
</dbReference>
<dbReference type="InterPro" id="IPR000719">
    <property type="entry name" value="Prot_kinase_dom"/>
</dbReference>
<keyword evidence="6" id="KW-0418">Kinase</keyword>
<proteinExistence type="predicted"/>
<dbReference type="EMBL" id="ML178824">
    <property type="protein sequence ID" value="TFL01717.1"/>
    <property type="molecule type" value="Genomic_DNA"/>
</dbReference>
<dbReference type="Proteomes" id="UP000305067">
    <property type="component" value="Unassembled WGS sequence"/>
</dbReference>
<dbReference type="PANTHER" id="PTHR24346:SF76">
    <property type="entry name" value="NON-SPECIFIC SERINE_THREONINE PROTEIN KINASE"/>
    <property type="match status" value="1"/>
</dbReference>
<dbReference type="PROSITE" id="PS00107">
    <property type="entry name" value="PROTEIN_KINASE_ATP"/>
    <property type="match status" value="1"/>
</dbReference>
<evidence type="ECO:0000256" key="2">
    <source>
        <dbReference type="ARBA" id="ARBA00022840"/>
    </source>
</evidence>
<dbReference type="PROSITE" id="PS00108">
    <property type="entry name" value="PROTEIN_KINASE_ST"/>
    <property type="match status" value="1"/>
</dbReference>
<dbReference type="InterPro" id="IPR011009">
    <property type="entry name" value="Kinase-like_dom_sf"/>
</dbReference>
<dbReference type="Pfam" id="PF00069">
    <property type="entry name" value="Pkinase"/>
    <property type="match status" value="2"/>
</dbReference>
<dbReference type="OrthoDB" id="4062651at2759"/>
<dbReference type="GO" id="GO:0004674">
    <property type="term" value="F:protein serine/threonine kinase activity"/>
    <property type="evidence" value="ECO:0007669"/>
    <property type="project" value="TreeGrafter"/>
</dbReference>
<evidence type="ECO:0000313" key="7">
    <source>
        <dbReference type="Proteomes" id="UP000305067"/>
    </source>
</evidence>
<evidence type="ECO:0000259" key="5">
    <source>
        <dbReference type="PROSITE" id="PS50011"/>
    </source>
</evidence>
<evidence type="ECO:0000256" key="3">
    <source>
        <dbReference type="PROSITE-ProRule" id="PRU10141"/>
    </source>
</evidence>
<dbReference type="PANTHER" id="PTHR24346">
    <property type="entry name" value="MAP/MICROTUBULE AFFINITY-REGULATING KINASE"/>
    <property type="match status" value="1"/>
</dbReference>
<keyword evidence="6" id="KW-0808">Transferase</keyword>
<feature type="compositionally biased region" description="Polar residues" evidence="4">
    <location>
        <begin position="545"/>
        <end position="555"/>
    </location>
</feature>
<feature type="compositionally biased region" description="Low complexity" evidence="4">
    <location>
        <begin position="571"/>
        <end position="583"/>
    </location>
</feature>
<feature type="compositionally biased region" description="Basic residues" evidence="4">
    <location>
        <begin position="254"/>
        <end position="263"/>
    </location>
</feature>
<dbReference type="GO" id="GO:0000226">
    <property type="term" value="P:microtubule cytoskeleton organization"/>
    <property type="evidence" value="ECO:0007669"/>
    <property type="project" value="TreeGrafter"/>
</dbReference>